<evidence type="ECO:0000313" key="8">
    <source>
        <dbReference type="EMBL" id="PVU96213.1"/>
    </source>
</evidence>
<dbReference type="Pfam" id="PF02089">
    <property type="entry name" value="Palm_thioest"/>
    <property type="match status" value="1"/>
</dbReference>
<sequence length="254" mass="29234">MWHGMGDDCCSGLDGVKDAIIKQIPGVYVHSIMLGKNKMQDLQQVFEKLSNDPNLSDGFYGLGFSQGGLFLRALHQRYPSLNIKRLVTIGSPHRGVASVPVCKSQNFMCNAVAKTLDYMVYTSIVQHRVVQAQYFNDPKKYNDYLKYNTFLPDINNENKINQTYIDQIKKLEKLVFVKFLRDTMVDPPDSEWFGFYNENKTIVPLVNSNIYTEDRLGLKAMDMEKKIDFVEINADHLQASDDIMDFLIQKYLMD</sequence>
<dbReference type="SUPFAM" id="SSF53474">
    <property type="entry name" value="alpha/beta-Hydrolases"/>
    <property type="match status" value="1"/>
</dbReference>
<dbReference type="EMBL" id="MBFR01000038">
    <property type="protein sequence ID" value="PVU96213.1"/>
    <property type="molecule type" value="Genomic_DNA"/>
</dbReference>
<evidence type="ECO:0000256" key="1">
    <source>
        <dbReference type="ARBA" id="ARBA00012423"/>
    </source>
</evidence>
<dbReference type="OrthoDB" id="10263094at2759"/>
<evidence type="ECO:0000256" key="5">
    <source>
        <dbReference type="ARBA" id="ARBA00023157"/>
    </source>
</evidence>
<dbReference type="InterPro" id="IPR029058">
    <property type="entry name" value="AB_hydrolase_fold"/>
</dbReference>
<organism evidence="8 9">
    <name type="scientific">Smittium simulii</name>
    <dbReference type="NCBI Taxonomy" id="133385"/>
    <lineage>
        <taxon>Eukaryota</taxon>
        <taxon>Fungi</taxon>
        <taxon>Fungi incertae sedis</taxon>
        <taxon>Zoopagomycota</taxon>
        <taxon>Kickxellomycotina</taxon>
        <taxon>Harpellomycetes</taxon>
        <taxon>Harpellales</taxon>
        <taxon>Legeriomycetaceae</taxon>
        <taxon>Smittium</taxon>
    </lineage>
</organism>
<evidence type="ECO:0000256" key="4">
    <source>
        <dbReference type="ARBA" id="ARBA00022801"/>
    </source>
</evidence>
<keyword evidence="4" id="KW-0378">Hydrolase</keyword>
<evidence type="ECO:0000313" key="9">
    <source>
        <dbReference type="Proteomes" id="UP000245383"/>
    </source>
</evidence>
<keyword evidence="3" id="KW-0732">Signal</keyword>
<keyword evidence="9" id="KW-1185">Reference proteome</keyword>
<reference evidence="8 9" key="1">
    <citation type="journal article" date="2018" name="MBio">
        <title>Comparative Genomics Reveals the Core Gene Toolbox for the Fungus-Insect Symbiosis.</title>
        <authorList>
            <person name="Wang Y."/>
            <person name="Stata M."/>
            <person name="Wang W."/>
            <person name="Stajich J.E."/>
            <person name="White M.M."/>
            <person name="Moncalvo J.M."/>
        </authorList>
    </citation>
    <scope>NUCLEOTIDE SEQUENCE [LARGE SCALE GENOMIC DNA]</scope>
    <source>
        <strain evidence="8 9">SWE-8-4</strain>
    </source>
</reference>
<evidence type="ECO:0000256" key="2">
    <source>
        <dbReference type="ARBA" id="ARBA00014212"/>
    </source>
</evidence>
<dbReference type="Proteomes" id="UP000245383">
    <property type="component" value="Unassembled WGS sequence"/>
</dbReference>
<keyword evidence="6" id="KW-0325">Glycoprotein</keyword>
<comment type="caution">
    <text evidence="8">The sequence shown here is derived from an EMBL/GenBank/DDBJ whole genome shotgun (WGS) entry which is preliminary data.</text>
</comment>
<dbReference type="PRINTS" id="PR00414">
    <property type="entry name" value="PPTHIESTRASE"/>
</dbReference>
<evidence type="ECO:0000256" key="3">
    <source>
        <dbReference type="ARBA" id="ARBA00022729"/>
    </source>
</evidence>
<gene>
    <name evidence="8" type="ORF">BB561_001333</name>
</gene>
<keyword evidence="5" id="KW-1015">Disulfide bond</keyword>
<evidence type="ECO:0000256" key="6">
    <source>
        <dbReference type="ARBA" id="ARBA00023180"/>
    </source>
</evidence>
<dbReference type="PANTHER" id="PTHR11247">
    <property type="entry name" value="PALMITOYL-PROTEIN THIOESTERASE/DOLICHYLDIPHOSPHATASE 1"/>
    <property type="match status" value="1"/>
</dbReference>
<dbReference type="STRING" id="133385.A0A2T9YV43"/>
<evidence type="ECO:0000256" key="7">
    <source>
        <dbReference type="ARBA" id="ARBA00031934"/>
    </source>
</evidence>
<name>A0A2T9YV43_9FUNG</name>
<dbReference type="PANTHER" id="PTHR11247:SF8">
    <property type="entry name" value="PALMITOYL-PROTEIN THIOESTERASE 1"/>
    <property type="match status" value="1"/>
</dbReference>
<dbReference type="AlphaFoldDB" id="A0A2T9YV43"/>
<dbReference type="InterPro" id="IPR002472">
    <property type="entry name" value="Palm_thioest"/>
</dbReference>
<accession>A0A2T9YV43</accession>
<dbReference type="GO" id="GO:0008474">
    <property type="term" value="F:palmitoyl-(protein) hydrolase activity"/>
    <property type="evidence" value="ECO:0007669"/>
    <property type="project" value="UniProtKB-EC"/>
</dbReference>
<protein>
    <recommendedName>
        <fullName evidence="2">Palmitoyl-protein thioesterase 1</fullName>
        <ecNumber evidence="1">3.1.2.22</ecNumber>
    </recommendedName>
    <alternativeName>
        <fullName evidence="7">Palmitoyl-protein hydrolase 1</fullName>
    </alternativeName>
</protein>
<proteinExistence type="predicted"/>
<dbReference type="EC" id="3.1.2.22" evidence="1"/>
<dbReference type="Gene3D" id="3.40.50.1820">
    <property type="entry name" value="alpha/beta hydrolase"/>
    <property type="match status" value="1"/>
</dbReference>